<dbReference type="InterPro" id="IPR010707">
    <property type="entry name" value="DUF1285"/>
</dbReference>
<dbReference type="Proteomes" id="UP000004699">
    <property type="component" value="Unassembled WGS sequence"/>
</dbReference>
<keyword evidence="4" id="KW-1185">Reference proteome</keyword>
<dbReference type="PIRSF" id="PIRSF029557">
    <property type="entry name" value="UCP029557"/>
    <property type="match status" value="1"/>
</dbReference>
<protein>
    <recommendedName>
        <fullName evidence="5">Proteophosphoglycan</fullName>
    </recommendedName>
</protein>
<feature type="domain" description="DUF1285" evidence="2">
    <location>
        <begin position="95"/>
        <end position="179"/>
    </location>
</feature>
<dbReference type="Pfam" id="PF21028">
    <property type="entry name" value="DUF1285_C"/>
    <property type="match status" value="1"/>
</dbReference>
<sequence length="181" mass="20322">MSERGDSKDTIADLLGQLGSATEGSAPPIHLWNPEHCGDIDMEIRRDGSWWHEGRPIKREKLVKLFASVLRREEDGEYYLVTPVEKARITVELHPLLVTDVDYVPESEPKTLLLSLNTGGQVLMDEAHPPKLEPRAGHAVYVEINRGLTALFSRSAWYRLASMLDDKGQIESAGQHFNLLP</sequence>
<reference evidence="4" key="1">
    <citation type="journal article" date="2013" name="BMC Microbiol.">
        <title>Taxonomy and evolution of bacteriochlorophyll a-containing members of the OM60/NOR5 clade of marine gammaproteobacteria: description of Luminiphilus syltensis gen. nov., sp. nov., reclassification of Haliea rubra as Pseudohaliea rubra gen. nov., comb. nov., and emendation of Chromatocurvus halotolerans.</title>
        <authorList>
            <person name="Spring S."/>
            <person name="Riedel T."/>
            <person name="Sproer C."/>
            <person name="Yan S."/>
            <person name="Harder J."/>
            <person name="Fuchs B.M."/>
        </authorList>
    </citation>
    <scope>NUCLEOTIDE SEQUENCE [LARGE SCALE GENOMIC DNA]</scope>
    <source>
        <strain evidence="4">NOR51-B</strain>
    </source>
</reference>
<proteinExistence type="predicted"/>
<dbReference type="InterPro" id="IPR023361">
    <property type="entry name" value="DUF1285_beta_roll_sf"/>
</dbReference>
<evidence type="ECO:0000313" key="3">
    <source>
        <dbReference type="EMBL" id="EED36679.1"/>
    </source>
</evidence>
<dbReference type="HOGENOM" id="CLU_096796_1_0_6"/>
<dbReference type="EMBL" id="DS999411">
    <property type="protein sequence ID" value="EED36679.1"/>
    <property type="molecule type" value="Genomic_DNA"/>
</dbReference>
<evidence type="ECO:0008006" key="5">
    <source>
        <dbReference type="Google" id="ProtNLM"/>
    </source>
</evidence>
<accession>B8KQX5</accession>
<evidence type="ECO:0000259" key="2">
    <source>
        <dbReference type="Pfam" id="PF21028"/>
    </source>
</evidence>
<dbReference type="Pfam" id="PF06938">
    <property type="entry name" value="DUF1285_N"/>
    <property type="match status" value="1"/>
</dbReference>
<dbReference type="Gene3D" id="2.30.270.10">
    <property type="entry name" value="duf1285 protein"/>
    <property type="match status" value="1"/>
</dbReference>
<dbReference type="eggNOG" id="COG3816">
    <property type="taxonomic scope" value="Bacteria"/>
</dbReference>
<gene>
    <name evidence="3" type="ORF">NOR51B_2631</name>
</gene>
<dbReference type="RefSeq" id="WP_009021422.1">
    <property type="nucleotide sequence ID" value="NZ_DS999411.1"/>
</dbReference>
<dbReference type="AlphaFoldDB" id="B8KQX5"/>
<evidence type="ECO:0000313" key="4">
    <source>
        <dbReference type="Proteomes" id="UP000004699"/>
    </source>
</evidence>
<name>B8KQX5_9GAMM</name>
<dbReference type="InterPro" id="IPR048342">
    <property type="entry name" value="DUF1285_C"/>
</dbReference>
<feature type="domain" description="DUF1285" evidence="1">
    <location>
        <begin position="27"/>
        <end position="92"/>
    </location>
</feature>
<organism evidence="3 4">
    <name type="scientific">Luminiphilus syltensis NOR5-1B</name>
    <dbReference type="NCBI Taxonomy" id="565045"/>
    <lineage>
        <taxon>Bacteria</taxon>
        <taxon>Pseudomonadati</taxon>
        <taxon>Pseudomonadota</taxon>
        <taxon>Gammaproteobacteria</taxon>
        <taxon>Cellvibrionales</taxon>
        <taxon>Halieaceae</taxon>
        <taxon>Luminiphilus</taxon>
    </lineage>
</organism>
<dbReference type="STRING" id="565045.NOR51B_2631"/>
<dbReference type="OrthoDB" id="3078366at2"/>
<dbReference type="InterPro" id="IPR048341">
    <property type="entry name" value="DUF1285_N"/>
</dbReference>
<evidence type="ECO:0000259" key="1">
    <source>
        <dbReference type="Pfam" id="PF06938"/>
    </source>
</evidence>
<dbReference type="Gene3D" id="3.10.540.10">
    <property type="entry name" value="duf1285 like domain"/>
    <property type="match status" value="1"/>
</dbReference>